<sequence>MSDKIQITEVTQLDAHIVPCQIHYTGDANTSDYFTPSKVQQDNQHISYFRGCKFMGTKIDISKYDGYLINKSESLAASDDGDYKVVNTYNTIGKFNDLIVYGHDRLPSSTSKYVLMKEWQAISEAIHQE</sequence>
<evidence type="ECO:0000313" key="2">
    <source>
        <dbReference type="Proteomes" id="UP001152531"/>
    </source>
</evidence>
<gene>
    <name evidence="1" type="ORF">CLIB1444_13S00958</name>
</gene>
<organism evidence="1 2">
    <name type="scientific">[Candida] jaroonii</name>
    <dbReference type="NCBI Taxonomy" id="467808"/>
    <lineage>
        <taxon>Eukaryota</taxon>
        <taxon>Fungi</taxon>
        <taxon>Dikarya</taxon>
        <taxon>Ascomycota</taxon>
        <taxon>Saccharomycotina</taxon>
        <taxon>Pichiomycetes</taxon>
        <taxon>Debaryomycetaceae</taxon>
        <taxon>Yamadazyma</taxon>
    </lineage>
</organism>
<reference evidence="1" key="1">
    <citation type="submission" date="2022-06" db="EMBL/GenBank/DDBJ databases">
        <authorList>
            <person name="Legras J.-L."/>
            <person name="Devillers H."/>
            <person name="Grondin C."/>
        </authorList>
    </citation>
    <scope>NUCLEOTIDE SEQUENCE</scope>
    <source>
        <strain evidence="1">CLIB 1444</strain>
    </source>
</reference>
<keyword evidence="2" id="KW-1185">Reference proteome</keyword>
<protein>
    <submittedName>
        <fullName evidence="1">Uncharacterized protein</fullName>
    </submittedName>
</protein>
<dbReference type="EMBL" id="CALSDN010000013">
    <property type="protein sequence ID" value="CAH6723127.1"/>
    <property type="molecule type" value="Genomic_DNA"/>
</dbReference>
<proteinExistence type="predicted"/>
<name>A0ACA9YDJ4_9ASCO</name>
<accession>A0ACA9YDJ4</accession>
<dbReference type="Proteomes" id="UP001152531">
    <property type="component" value="Unassembled WGS sequence"/>
</dbReference>
<evidence type="ECO:0000313" key="1">
    <source>
        <dbReference type="EMBL" id="CAH6723127.1"/>
    </source>
</evidence>
<comment type="caution">
    <text evidence="1">The sequence shown here is derived from an EMBL/GenBank/DDBJ whole genome shotgun (WGS) entry which is preliminary data.</text>
</comment>